<dbReference type="AlphaFoldDB" id="A0AAV8YB76"/>
<organism evidence="1 2">
    <name type="scientific">Aromia moschata</name>
    <dbReference type="NCBI Taxonomy" id="1265417"/>
    <lineage>
        <taxon>Eukaryota</taxon>
        <taxon>Metazoa</taxon>
        <taxon>Ecdysozoa</taxon>
        <taxon>Arthropoda</taxon>
        <taxon>Hexapoda</taxon>
        <taxon>Insecta</taxon>
        <taxon>Pterygota</taxon>
        <taxon>Neoptera</taxon>
        <taxon>Endopterygota</taxon>
        <taxon>Coleoptera</taxon>
        <taxon>Polyphaga</taxon>
        <taxon>Cucujiformia</taxon>
        <taxon>Chrysomeloidea</taxon>
        <taxon>Cerambycidae</taxon>
        <taxon>Cerambycinae</taxon>
        <taxon>Callichromatini</taxon>
        <taxon>Aromia</taxon>
    </lineage>
</organism>
<dbReference type="EMBL" id="JAPWTK010000144">
    <property type="protein sequence ID" value="KAJ8948111.1"/>
    <property type="molecule type" value="Genomic_DNA"/>
</dbReference>
<name>A0AAV8YB76_9CUCU</name>
<accession>A0AAV8YB76</accession>
<keyword evidence="2" id="KW-1185">Reference proteome</keyword>
<dbReference type="Proteomes" id="UP001162162">
    <property type="component" value="Unassembled WGS sequence"/>
</dbReference>
<evidence type="ECO:0000313" key="1">
    <source>
        <dbReference type="EMBL" id="KAJ8948111.1"/>
    </source>
</evidence>
<protein>
    <submittedName>
        <fullName evidence="1">Uncharacterized protein</fullName>
    </submittedName>
</protein>
<proteinExistence type="predicted"/>
<evidence type="ECO:0000313" key="2">
    <source>
        <dbReference type="Proteomes" id="UP001162162"/>
    </source>
</evidence>
<sequence length="955" mass="103216">MGQVITIATYEPKESAKPVKHSLPSHPIPKRRVIKILVITSKKDPATGRIDTEKGTVEKLTAVDPVSGIIDSKYGKIDPQNNKIIQKDKSGKPMVTAINVDENTGQIYVNDNVVDSKTGKIDPNLSQVINVVDPQHPAVLITTITASRDPKTGAVDLSNGRTEATNGKIIPETGEIVTKQGTINLKLMRIMTRDPKTGIVHERPIQVDKDDNIIISSGVVDPRTGNVNPNMVQIIQVGPEVDPEIQVRTYVGKVDSKKNTIDSKNATPDTTPGLYDPDKNKIYTKYGHLDPVEETLTVVDPKTGKLDTRQGHIEPNTGELVFKGGFINPKSGKLDKDIGRAMSVHITEPVIDSVVSQQPSERDLHRVASEKVVSPGAKVTDQPLITSPQAASQGTPVKEVITGVLHPIAKHRIVKIMVITSKKDPKSGSIDVENGIIEHLTGIVDPKTGFIETKYGQVDPKTGSLITRDTSTGQTEIIQGKVEPTTGQIIVSGGPIIDPKTGKPDPTLGQVFSVVGLKQAMDPSTPPSPKKRVIKITVITSKIDPKTGKIDPDKGQIEQSTALLNPENGLIESKYGLIDPKNGKLIINDPKSGKVDVKPAQVNEANGQFIVASGVTDPKTGKVDSSLGQIISVSGQNDPVLEITTITAKRDPKTGSIDLNNGQMENSKAKKISATGEIETKYGTVDMKLLRITTRDPKTGKTEQRPIQLDAEGNIIISSGVKDPKTDSINPDLCQVIKIGSEVEPEVQIVTFVGKLDPKKNVIDSKNVTPEVSSGLYNPSLHRIDTKYGQIDPVKGTLTYLDPKTGKVEHKQGSVDPATGQILFKGGFVNPKTGKHDPNFARIISILISDSQVNDKGEIVKRDSKSVKIDPKTNQIWMFDHHDPITKEDVYSTGYIDPVTGYITTVYGYIDPKTGTIAKVTKVDPSNVKIDPETNGVFTKTAQVDETGTPSLFRL</sequence>
<comment type="caution">
    <text evidence="1">The sequence shown here is derived from an EMBL/GenBank/DDBJ whole genome shotgun (WGS) entry which is preliminary data.</text>
</comment>
<reference evidence="1" key="1">
    <citation type="journal article" date="2023" name="Insect Mol. Biol.">
        <title>Genome sequencing provides insights into the evolution of gene families encoding plant cell wall-degrading enzymes in longhorned beetles.</title>
        <authorList>
            <person name="Shin N.R."/>
            <person name="Okamura Y."/>
            <person name="Kirsch R."/>
            <person name="Pauchet Y."/>
        </authorList>
    </citation>
    <scope>NUCLEOTIDE SEQUENCE</scope>
    <source>
        <strain evidence="1">AMC_N1</strain>
    </source>
</reference>
<gene>
    <name evidence="1" type="ORF">NQ318_008464</name>
</gene>